<dbReference type="Gene3D" id="3.90.15.10">
    <property type="entry name" value="Topoisomerase I, Chain A, domain 3"/>
    <property type="match status" value="1"/>
</dbReference>
<keyword evidence="3 7" id="KW-0799">Topoisomerase</keyword>
<dbReference type="SUPFAM" id="SSF56349">
    <property type="entry name" value="DNA breaking-rejoining enzymes"/>
    <property type="match status" value="1"/>
</dbReference>
<dbReference type="CDD" id="cd00659">
    <property type="entry name" value="Topo_IB_C"/>
    <property type="match status" value="1"/>
</dbReference>
<proteinExistence type="inferred from homology"/>
<dbReference type="PROSITE" id="PS52038">
    <property type="entry name" value="TOPO_IB_2"/>
    <property type="match status" value="1"/>
</dbReference>
<dbReference type="InterPro" id="IPR008336">
    <property type="entry name" value="TopoI_DNA-bd_euk"/>
</dbReference>
<dbReference type="CDD" id="cd00660">
    <property type="entry name" value="Topoisomer_IB_N"/>
    <property type="match status" value="1"/>
</dbReference>
<dbReference type="InterPro" id="IPR001631">
    <property type="entry name" value="TopoI"/>
</dbReference>
<comment type="similarity">
    <text evidence="2 7">Belongs to the type IB topoisomerase family.</text>
</comment>
<dbReference type="FunFam" id="2.170.11.10:FF:000001">
    <property type="entry name" value="DNA topoisomerase I"/>
    <property type="match status" value="1"/>
</dbReference>
<protein>
    <recommendedName>
        <fullName evidence="7">DNA topoisomerase I</fullName>
        <ecNumber evidence="7">5.6.2.1</ecNumber>
    </recommendedName>
    <alternativeName>
        <fullName evidence="7">DNA topoisomerase 1</fullName>
    </alternativeName>
</protein>
<dbReference type="InterPro" id="IPR014711">
    <property type="entry name" value="TopoI_cat_a-hlx-sub_euk"/>
</dbReference>
<evidence type="ECO:0000259" key="10">
    <source>
        <dbReference type="SMART" id="SM00435"/>
    </source>
</evidence>
<feature type="coiled-coil region" evidence="8">
    <location>
        <begin position="512"/>
        <end position="542"/>
    </location>
</feature>
<evidence type="ECO:0000256" key="2">
    <source>
        <dbReference type="ARBA" id="ARBA00006645"/>
    </source>
</evidence>
<dbReference type="InterPro" id="IPR013499">
    <property type="entry name" value="TopoI_euk"/>
</dbReference>
<feature type="compositionally biased region" description="Basic and acidic residues" evidence="9">
    <location>
        <begin position="33"/>
        <end position="53"/>
    </location>
</feature>
<dbReference type="InterPro" id="IPR051062">
    <property type="entry name" value="Topoisomerase_IB"/>
</dbReference>
<accession>A0A7S1JE07</accession>
<dbReference type="GO" id="GO:0005730">
    <property type="term" value="C:nucleolus"/>
    <property type="evidence" value="ECO:0007669"/>
    <property type="project" value="TreeGrafter"/>
</dbReference>
<dbReference type="GO" id="GO:0003677">
    <property type="term" value="F:DNA binding"/>
    <property type="evidence" value="ECO:0007669"/>
    <property type="project" value="UniProtKB-UniRule"/>
</dbReference>
<dbReference type="InterPro" id="IPR013500">
    <property type="entry name" value="TopoI_cat_euk"/>
</dbReference>
<dbReference type="EC" id="5.6.2.1" evidence="7"/>
<dbReference type="GO" id="GO:0006260">
    <property type="term" value="P:DNA replication"/>
    <property type="evidence" value="ECO:0007669"/>
    <property type="project" value="TreeGrafter"/>
</dbReference>
<dbReference type="Gene3D" id="2.170.11.10">
    <property type="entry name" value="DNA Topoisomerase I, domain 2"/>
    <property type="match status" value="1"/>
</dbReference>
<evidence type="ECO:0000256" key="7">
    <source>
        <dbReference type="RuleBase" id="RU365101"/>
    </source>
</evidence>
<organism evidence="11">
    <name type="scientific">Eutreptiella gymnastica</name>
    <dbReference type="NCBI Taxonomy" id="73025"/>
    <lineage>
        <taxon>Eukaryota</taxon>
        <taxon>Discoba</taxon>
        <taxon>Euglenozoa</taxon>
        <taxon>Euglenida</taxon>
        <taxon>Spirocuta</taxon>
        <taxon>Euglenophyceae</taxon>
        <taxon>Eutreptiales</taxon>
        <taxon>Eutreptiaceae</taxon>
        <taxon>Eutreptiella</taxon>
    </lineage>
</organism>
<evidence type="ECO:0000256" key="1">
    <source>
        <dbReference type="ARBA" id="ARBA00000213"/>
    </source>
</evidence>
<gene>
    <name evidence="11" type="ORF">EGYM00392_LOCUS52179</name>
</gene>
<dbReference type="AlphaFoldDB" id="A0A7S1JE07"/>
<evidence type="ECO:0000256" key="9">
    <source>
        <dbReference type="SAM" id="MobiDB-lite"/>
    </source>
</evidence>
<dbReference type="Pfam" id="PF02919">
    <property type="entry name" value="Topoisom_I_N"/>
    <property type="match status" value="1"/>
</dbReference>
<comment type="catalytic activity">
    <reaction evidence="1 7">
        <text>ATP-independent breakage of single-stranded DNA, followed by passage and rejoining.</text>
        <dbReference type="EC" id="5.6.2.1"/>
    </reaction>
</comment>
<dbReference type="InterPro" id="IPR036202">
    <property type="entry name" value="TopoI_DNA-bd_euk_N_sf"/>
</dbReference>
<sequence>MTVKETKKGKTSKAESSSDDDVTLSRKTKKETKKPAPKKEDAKVKKEKEPEEDTMIKWWEEGTQHPGGQHWLTLEHNGVLFPPEYVPHGLPCHYKMEDGKLKEIKMEPDEEEVCTMFAVMREQTRPPSDYYINPIFRKNFFMDWLQILNSNPERNMKRFGSKQHPIRSLEKVNFDRIWEWHLEQKEIKKALTKEQKLQIKKEKDEAEQLYKYCIWDGKKQPVGNFRIEPPGLFRGRGKHPLMGKLKRRVKPEDITINIGPGAKVPEAPAGHKWKEVRTDNMVTWLANWTENVNGQGKYVMLAASSMVKGKSDHKKFENARKLGQMIDSIREKYREGWKSPDVGIQQRSVAMYFIDFLALRCGHEKGEDEAETFGACSLKCEHINLEEERDHVVFDFLGKDSIRYYNKVKVESKVWELLRKFVKGKTPNSDLFDRLIPTHLNSYLKELMPGLSAKVFRTYNASWTLDKEFFDDPVSDSISLPEKLVYFNAANTKVAILCNHQKSVGKGFQKAMTVLEDRLKMLKNLYSRLEDVKELSKKHKNNWQAKVDEQWEKDEHEQQQAWLEQYGTEEEKTAYKEKRAGKKPSKPKTTTATTTTKSSSSKPKEPEKKKSDPKPKTKREKKQMESDSDSDIPLAKKKKASKSAKGDDSGSDVPKKKSKKTKLEKRKAFESSEEDEPMKKKSKK</sequence>
<dbReference type="InterPro" id="IPR011010">
    <property type="entry name" value="DNA_brk_join_enz"/>
</dbReference>
<feature type="compositionally biased region" description="Low complexity" evidence="9">
    <location>
        <begin position="587"/>
        <end position="601"/>
    </location>
</feature>
<feature type="compositionally biased region" description="Basic and acidic residues" evidence="9">
    <location>
        <begin position="602"/>
        <end position="615"/>
    </location>
</feature>
<dbReference type="GO" id="GO:0003917">
    <property type="term" value="F:DNA topoisomerase type I (single strand cut, ATP-independent) activity"/>
    <property type="evidence" value="ECO:0007669"/>
    <property type="project" value="UniProtKB-UniRule"/>
</dbReference>
<dbReference type="SMART" id="SM00435">
    <property type="entry name" value="TOPEUc"/>
    <property type="match status" value="1"/>
</dbReference>
<dbReference type="GO" id="GO:0005694">
    <property type="term" value="C:chromosome"/>
    <property type="evidence" value="ECO:0007669"/>
    <property type="project" value="InterPro"/>
</dbReference>
<dbReference type="PANTHER" id="PTHR10290">
    <property type="entry name" value="DNA TOPOISOMERASE I"/>
    <property type="match status" value="1"/>
</dbReference>
<keyword evidence="8" id="KW-0175">Coiled coil</keyword>
<evidence type="ECO:0000256" key="3">
    <source>
        <dbReference type="ARBA" id="ARBA00023029"/>
    </source>
</evidence>
<feature type="domain" description="DNA topoisomerase I eukaryotic-type" evidence="10">
    <location>
        <begin position="232"/>
        <end position="676"/>
    </location>
</feature>
<keyword evidence="4 6" id="KW-0238">DNA-binding</keyword>
<evidence type="ECO:0000313" key="11">
    <source>
        <dbReference type="EMBL" id="CAD9041004.1"/>
    </source>
</evidence>
<dbReference type="GO" id="GO:0007059">
    <property type="term" value="P:chromosome segregation"/>
    <property type="evidence" value="ECO:0007669"/>
    <property type="project" value="TreeGrafter"/>
</dbReference>
<dbReference type="GO" id="GO:0006265">
    <property type="term" value="P:DNA topological change"/>
    <property type="evidence" value="ECO:0007669"/>
    <property type="project" value="UniProtKB-UniRule"/>
</dbReference>
<dbReference type="EMBL" id="HBGA01142604">
    <property type="protein sequence ID" value="CAD9041004.1"/>
    <property type="molecule type" value="Transcribed_RNA"/>
</dbReference>
<reference evidence="11" key="1">
    <citation type="submission" date="2021-01" db="EMBL/GenBank/DDBJ databases">
        <authorList>
            <person name="Corre E."/>
            <person name="Pelletier E."/>
            <person name="Niang G."/>
            <person name="Scheremetjew M."/>
            <person name="Finn R."/>
            <person name="Kale V."/>
            <person name="Holt S."/>
            <person name="Cochrane G."/>
            <person name="Meng A."/>
            <person name="Brown T."/>
            <person name="Cohen L."/>
        </authorList>
    </citation>
    <scope>NUCLEOTIDE SEQUENCE</scope>
    <source>
        <strain evidence="11">NIES-381</strain>
    </source>
</reference>
<evidence type="ECO:0000256" key="8">
    <source>
        <dbReference type="SAM" id="Coils"/>
    </source>
</evidence>
<feature type="region of interest" description="Disordered" evidence="9">
    <location>
        <begin position="563"/>
        <end position="684"/>
    </location>
</feature>
<evidence type="ECO:0000256" key="4">
    <source>
        <dbReference type="ARBA" id="ARBA00023125"/>
    </source>
</evidence>
<evidence type="ECO:0000256" key="6">
    <source>
        <dbReference type="PROSITE-ProRule" id="PRU01382"/>
    </source>
</evidence>
<dbReference type="InterPro" id="IPR013034">
    <property type="entry name" value="DNA_topo_DNA_db_N_dom1"/>
</dbReference>
<name>A0A7S1JE07_9EUGL</name>
<comment type="caution">
    <text evidence="6">Lacks conserved residue(s) required for the propagation of feature annotation.</text>
</comment>
<comment type="function">
    <text evidence="7">Releases the supercoiling and torsional tension of DNA introduced during the DNA replication and transcription by transiently cleaving and rejoining one strand of the DNA duplex. Introduces a single-strand break via transesterification at the specific target site 5'-[CT]CCTTp site in duplex DNA. The scissile phosphodiester is attacked by the catalytic tyrosine of the enzyme, resulting in the formation of a DNA-(3'-phosphotyrosyl)-enzyme intermediate and the expulsion of a 5'-OH DNA strand. The free DNA strand then undergoes passage around the unbroken strand thus removing DNA supercoils. Finally, in the religation step, the DNA 5'-OH attacks the covalent intermediate to expel the active-site tyrosine and restore the DNA phosphodiester backbone.</text>
</comment>
<feature type="compositionally biased region" description="Basic residues" evidence="9">
    <location>
        <begin position="656"/>
        <end position="665"/>
    </location>
</feature>
<feature type="region of interest" description="Disordered" evidence="9">
    <location>
        <begin position="1"/>
        <end position="53"/>
    </location>
</feature>
<dbReference type="Pfam" id="PF01028">
    <property type="entry name" value="Topoisom_I"/>
    <property type="match status" value="1"/>
</dbReference>
<dbReference type="SUPFAM" id="SSF56741">
    <property type="entry name" value="Eukaryotic DNA topoisomerase I, N-terminal DNA-binding fragment"/>
    <property type="match status" value="1"/>
</dbReference>
<feature type="coiled-coil region" evidence="8">
    <location>
        <begin position="182"/>
        <end position="209"/>
    </location>
</feature>
<dbReference type="Gene3D" id="1.10.10.41">
    <property type="entry name" value="Yeast DNA topoisomerase - domain 1"/>
    <property type="match status" value="1"/>
</dbReference>
<evidence type="ECO:0000256" key="5">
    <source>
        <dbReference type="ARBA" id="ARBA00023235"/>
    </source>
</evidence>
<dbReference type="PANTHER" id="PTHR10290:SF3">
    <property type="entry name" value="DNA TOPOISOMERASE 1"/>
    <property type="match status" value="1"/>
</dbReference>
<dbReference type="PRINTS" id="PR00416">
    <property type="entry name" value="EUTPISMRASEI"/>
</dbReference>
<dbReference type="InterPro" id="IPR013030">
    <property type="entry name" value="DNA_topo_DNA_db_N_dom2"/>
</dbReference>
<feature type="compositionally biased region" description="Basic and acidic residues" evidence="9">
    <location>
        <begin position="569"/>
        <end position="578"/>
    </location>
</feature>
<keyword evidence="5 7" id="KW-0413">Isomerase</keyword>